<keyword evidence="3 6" id="KW-0820">tRNA-binding</keyword>
<organism evidence="9 10">
    <name type="scientific">candidate division WOR-3 bacterium</name>
    <dbReference type="NCBI Taxonomy" id="2052148"/>
    <lineage>
        <taxon>Bacteria</taxon>
        <taxon>Bacteria division WOR-3</taxon>
    </lineage>
</organism>
<sequence length="239" mass="26583">MRIDGREYDQLRPIEVNLGYLKYAEGSCLIKAGDTVVLCATTIQKGVPHFLTGTGQAWITAEYSLLPRSTRERTIRESVRGRIDGRTHEIRRMIGRSLRSVIALEELGEITFIVDCDVIQADGGTRTLSITGGFLSLVQAIKRMVRSRELTTNPIREFLAGVSVGVVGGIPRLDLCYEEDVNAEVDMNVVLTESGKIVEIQGTAEAYPFERSVFDQLFNLARKGIEEIIRIEHDALQGI</sequence>
<dbReference type="InterPro" id="IPR027408">
    <property type="entry name" value="PNPase/RNase_PH_dom_sf"/>
</dbReference>
<evidence type="ECO:0000256" key="4">
    <source>
        <dbReference type="ARBA" id="ARBA00022694"/>
    </source>
</evidence>
<dbReference type="InterPro" id="IPR001247">
    <property type="entry name" value="ExoRNase_PH_dom1"/>
</dbReference>
<evidence type="ECO:0000259" key="8">
    <source>
        <dbReference type="Pfam" id="PF03725"/>
    </source>
</evidence>
<evidence type="ECO:0000256" key="1">
    <source>
        <dbReference type="ARBA" id="ARBA00006678"/>
    </source>
</evidence>
<comment type="similarity">
    <text evidence="1 6">Belongs to the RNase PH family.</text>
</comment>
<dbReference type="SUPFAM" id="SSF54211">
    <property type="entry name" value="Ribosomal protein S5 domain 2-like"/>
    <property type="match status" value="1"/>
</dbReference>
<dbReference type="InterPro" id="IPR002381">
    <property type="entry name" value="RNase_PH_bac-type"/>
</dbReference>
<keyword evidence="6 9" id="KW-0808">Transferase</keyword>
<dbReference type="GO" id="GO:0008033">
    <property type="term" value="P:tRNA processing"/>
    <property type="evidence" value="ECO:0007669"/>
    <property type="project" value="UniProtKB-UniRule"/>
</dbReference>
<evidence type="ECO:0000259" key="7">
    <source>
        <dbReference type="Pfam" id="PF01138"/>
    </source>
</evidence>
<dbReference type="Gene3D" id="3.30.230.70">
    <property type="entry name" value="GHMP Kinase, N-terminal domain"/>
    <property type="match status" value="1"/>
</dbReference>
<feature type="domain" description="Exoribonuclease phosphorolytic" evidence="7">
    <location>
        <begin position="10"/>
        <end position="140"/>
    </location>
</feature>
<gene>
    <name evidence="6" type="primary">rph</name>
    <name evidence="9" type="ORF">DRP53_05735</name>
</gene>
<evidence type="ECO:0000313" key="9">
    <source>
        <dbReference type="EMBL" id="RKX70226.1"/>
    </source>
</evidence>
<keyword evidence="6 9" id="KW-0548">Nucleotidyltransferase</keyword>
<dbReference type="InterPro" id="IPR020568">
    <property type="entry name" value="Ribosomal_Su5_D2-typ_SF"/>
</dbReference>
<evidence type="ECO:0000256" key="6">
    <source>
        <dbReference type="HAMAP-Rule" id="MF_00564"/>
    </source>
</evidence>
<dbReference type="Proteomes" id="UP000268469">
    <property type="component" value="Unassembled WGS sequence"/>
</dbReference>
<comment type="function">
    <text evidence="6">Phosphorolytic 3'-5' exoribonuclease that plays an important role in tRNA 3'-end maturation. Removes nucleotide residues following the 3'-CCA terminus of tRNAs; can also add nucleotides to the ends of RNA molecules by using nucleoside diphosphates as substrates, but this may not be physiologically important. Probably plays a role in initiation of 16S rRNA degradation (leading to ribosome degradation) during starvation.</text>
</comment>
<dbReference type="GO" id="GO:0000049">
    <property type="term" value="F:tRNA binding"/>
    <property type="evidence" value="ECO:0007669"/>
    <property type="project" value="UniProtKB-UniRule"/>
</dbReference>
<proteinExistence type="inferred from homology"/>
<dbReference type="GO" id="GO:0000175">
    <property type="term" value="F:3'-5'-RNA exonuclease activity"/>
    <property type="evidence" value="ECO:0007669"/>
    <property type="project" value="UniProtKB-UniRule"/>
</dbReference>
<reference evidence="9 10" key="1">
    <citation type="submission" date="2018-06" db="EMBL/GenBank/DDBJ databases">
        <title>Extensive metabolic versatility and redundancy in microbially diverse, dynamic hydrothermal sediments.</title>
        <authorList>
            <person name="Dombrowski N."/>
            <person name="Teske A."/>
            <person name="Baker B.J."/>
        </authorList>
    </citation>
    <scope>NUCLEOTIDE SEQUENCE [LARGE SCALE GENOMIC DNA]</scope>
    <source>
        <strain evidence="9">B36_G15</strain>
    </source>
</reference>
<dbReference type="FunFam" id="3.30.230.70:FF:000003">
    <property type="entry name" value="Ribonuclease PH"/>
    <property type="match status" value="1"/>
</dbReference>
<dbReference type="PANTHER" id="PTHR11953">
    <property type="entry name" value="EXOSOME COMPLEX COMPONENT"/>
    <property type="match status" value="1"/>
</dbReference>
<dbReference type="HAMAP" id="MF_00564">
    <property type="entry name" value="RNase_PH"/>
    <property type="match status" value="1"/>
</dbReference>
<dbReference type="GO" id="GO:0031125">
    <property type="term" value="P:rRNA 3'-end processing"/>
    <property type="evidence" value="ECO:0007669"/>
    <property type="project" value="UniProtKB-ARBA"/>
</dbReference>
<feature type="binding site" evidence="6">
    <location>
        <position position="86"/>
    </location>
    <ligand>
        <name>phosphate</name>
        <dbReference type="ChEBI" id="CHEBI:43474"/>
        <note>substrate</note>
    </ligand>
</feature>
<dbReference type="Pfam" id="PF03725">
    <property type="entry name" value="RNase_PH_C"/>
    <property type="match status" value="1"/>
</dbReference>
<keyword evidence="5" id="KW-0694">RNA-binding</keyword>
<feature type="binding site" evidence="6">
    <location>
        <begin position="124"/>
        <end position="126"/>
    </location>
    <ligand>
        <name>phosphate</name>
        <dbReference type="ChEBI" id="CHEBI:43474"/>
        <note>substrate</note>
    </ligand>
</feature>
<name>A0A660SJF8_UNCW3</name>
<evidence type="ECO:0000256" key="5">
    <source>
        <dbReference type="ARBA" id="ARBA00022884"/>
    </source>
</evidence>
<dbReference type="InterPro" id="IPR050080">
    <property type="entry name" value="RNase_PH"/>
</dbReference>
<dbReference type="InterPro" id="IPR036345">
    <property type="entry name" value="ExoRNase_PH_dom2_sf"/>
</dbReference>
<dbReference type="EC" id="2.7.7.56" evidence="6"/>
<evidence type="ECO:0000256" key="3">
    <source>
        <dbReference type="ARBA" id="ARBA00022555"/>
    </source>
</evidence>
<dbReference type="EMBL" id="QNBE01000046">
    <property type="protein sequence ID" value="RKX70226.1"/>
    <property type="molecule type" value="Genomic_DNA"/>
</dbReference>
<dbReference type="NCBIfam" id="TIGR01966">
    <property type="entry name" value="RNasePH"/>
    <property type="match status" value="1"/>
</dbReference>
<protein>
    <recommendedName>
        <fullName evidence="6">Ribonuclease PH</fullName>
        <shortName evidence="6">RNase PH</shortName>
        <ecNumber evidence="6">2.7.7.56</ecNumber>
    </recommendedName>
    <alternativeName>
        <fullName evidence="6">tRNA nucleotidyltransferase</fullName>
    </alternativeName>
</protein>
<dbReference type="GO" id="GO:0009022">
    <property type="term" value="F:tRNA nucleotidyltransferase activity"/>
    <property type="evidence" value="ECO:0007669"/>
    <property type="project" value="UniProtKB-UniRule"/>
</dbReference>
<keyword evidence="2 6" id="KW-0698">rRNA processing</keyword>
<evidence type="ECO:0000256" key="2">
    <source>
        <dbReference type="ARBA" id="ARBA00022552"/>
    </source>
</evidence>
<feature type="domain" description="Exoribonuclease phosphorolytic" evidence="8">
    <location>
        <begin position="159"/>
        <end position="224"/>
    </location>
</feature>
<dbReference type="SUPFAM" id="SSF55666">
    <property type="entry name" value="Ribonuclease PH domain 2-like"/>
    <property type="match status" value="1"/>
</dbReference>
<dbReference type="GO" id="GO:0016075">
    <property type="term" value="P:rRNA catabolic process"/>
    <property type="evidence" value="ECO:0007669"/>
    <property type="project" value="UniProtKB-UniRule"/>
</dbReference>
<comment type="subunit">
    <text evidence="6">Homohexameric ring arranged as a trimer of dimers.</text>
</comment>
<accession>A0A660SJF8</accession>
<dbReference type="PANTHER" id="PTHR11953:SF0">
    <property type="entry name" value="EXOSOME COMPLEX COMPONENT RRP41"/>
    <property type="match status" value="1"/>
</dbReference>
<evidence type="ECO:0000313" key="10">
    <source>
        <dbReference type="Proteomes" id="UP000268469"/>
    </source>
</evidence>
<comment type="caution">
    <text evidence="9">The sequence shown here is derived from an EMBL/GenBank/DDBJ whole genome shotgun (WGS) entry which is preliminary data.</text>
</comment>
<comment type="catalytic activity">
    <reaction evidence="6">
        <text>tRNA(n+1) + phosphate = tRNA(n) + a ribonucleoside 5'-diphosphate</text>
        <dbReference type="Rhea" id="RHEA:10628"/>
        <dbReference type="Rhea" id="RHEA-COMP:17343"/>
        <dbReference type="Rhea" id="RHEA-COMP:17344"/>
        <dbReference type="ChEBI" id="CHEBI:43474"/>
        <dbReference type="ChEBI" id="CHEBI:57930"/>
        <dbReference type="ChEBI" id="CHEBI:173114"/>
        <dbReference type="EC" id="2.7.7.56"/>
    </reaction>
</comment>
<dbReference type="AlphaFoldDB" id="A0A660SJF8"/>
<dbReference type="InterPro" id="IPR015847">
    <property type="entry name" value="ExoRNase_PH_dom2"/>
</dbReference>
<keyword evidence="4 6" id="KW-0819">tRNA processing</keyword>
<dbReference type="Pfam" id="PF01138">
    <property type="entry name" value="RNase_PH"/>
    <property type="match status" value="1"/>
</dbReference>